<dbReference type="STRING" id="1321606.SAMD00020551_4110"/>
<dbReference type="InterPro" id="IPR016947">
    <property type="entry name" value="UCP030140"/>
</dbReference>
<dbReference type="OrthoDB" id="5506143at2"/>
<dbReference type="AlphaFoldDB" id="A0A0A8X9M6"/>
<dbReference type="RefSeq" id="WP_041967558.1">
    <property type="nucleotide sequence ID" value="NZ_BASE01000101.1"/>
</dbReference>
<dbReference type="GO" id="GO:0004170">
    <property type="term" value="F:dUTP diphosphatase activity"/>
    <property type="evidence" value="ECO:0007669"/>
    <property type="project" value="UniProtKB-EC"/>
</dbReference>
<organism evidence="1 2">
    <name type="scientific">Mesobacillus selenatarsenatis (strain DSM 18680 / JCM 14380 / FERM P-15431 / SF-1)</name>
    <dbReference type="NCBI Taxonomy" id="1321606"/>
    <lineage>
        <taxon>Bacteria</taxon>
        <taxon>Bacillati</taxon>
        <taxon>Bacillota</taxon>
        <taxon>Bacilli</taxon>
        <taxon>Bacillales</taxon>
        <taxon>Bacillaceae</taxon>
        <taxon>Mesobacillus</taxon>
    </lineage>
</organism>
<dbReference type="PIRSF" id="PIRSF030140">
    <property type="entry name" value="UCP030140"/>
    <property type="match status" value="1"/>
</dbReference>
<evidence type="ECO:0000313" key="2">
    <source>
        <dbReference type="Proteomes" id="UP000031014"/>
    </source>
</evidence>
<gene>
    <name evidence="1" type="ORF">SAMD00020551_4110</name>
</gene>
<dbReference type="InterPro" id="IPR014871">
    <property type="entry name" value="dUTPase/dCTP_pyrophosphatase"/>
</dbReference>
<keyword evidence="1" id="KW-0378">Hydrolase</keyword>
<dbReference type="CDD" id="cd11527">
    <property type="entry name" value="NTP-PPase_dUTPase"/>
    <property type="match status" value="1"/>
</dbReference>
<dbReference type="EC" id="3.6.1.23" evidence="1"/>
<accession>A0A0A8X9M6</accession>
<dbReference type="Gene3D" id="1.10.4010.10">
    <property type="entry name" value="Type II deoxyuridine triphosphatase"/>
    <property type="match status" value="1"/>
</dbReference>
<keyword evidence="2" id="KW-1185">Reference proteome</keyword>
<comment type="caution">
    <text evidence="1">The sequence shown here is derived from an EMBL/GenBank/DDBJ whole genome shotgun (WGS) entry which is preliminary data.</text>
</comment>
<protein>
    <submittedName>
        <fullName evidence="1">Dimeric dUTPase</fullName>
        <ecNumber evidence="1">3.6.1.23</ecNumber>
    </submittedName>
</protein>
<dbReference type="SUPFAM" id="SSF101386">
    <property type="entry name" value="all-alpha NTP pyrophosphatases"/>
    <property type="match status" value="1"/>
</dbReference>
<dbReference type="Pfam" id="PF08761">
    <property type="entry name" value="dUTPase_2"/>
    <property type="match status" value="1"/>
</dbReference>
<sequence length="163" mass="18916">MNTKTLFKMQKALDSHIESQHGLGNEDLFDRKILALLVEIGELANETRCFKFWSVKPSSERDVILEEFVDGVHFILSLGIECGYEDLESVTQNKTAEIDISNQFLAIYETVQKFRNSRSKAVYVLLFESYMELALLLGMNDDQIEQAYIKKNEVNYDRQRKGY</sequence>
<dbReference type="Proteomes" id="UP000031014">
    <property type="component" value="Unassembled WGS sequence"/>
</dbReference>
<proteinExistence type="predicted"/>
<name>A0A0A8X9M6_MESS1</name>
<evidence type="ECO:0000313" key="1">
    <source>
        <dbReference type="EMBL" id="GAM15939.1"/>
    </source>
</evidence>
<dbReference type="EMBL" id="BASE01000101">
    <property type="protein sequence ID" value="GAM15939.1"/>
    <property type="molecule type" value="Genomic_DNA"/>
</dbReference>
<reference evidence="1 2" key="1">
    <citation type="submission" date="2013-06" db="EMBL/GenBank/DDBJ databases">
        <title>Whole genome shotgun sequence of Bacillus selenatarsenatis SF-1.</title>
        <authorList>
            <person name="Kuroda M."/>
            <person name="Sei K."/>
            <person name="Yamashita M."/>
            <person name="Ike M."/>
        </authorList>
    </citation>
    <scope>NUCLEOTIDE SEQUENCE [LARGE SCALE GENOMIC DNA]</scope>
    <source>
        <strain evidence="1 2">SF-1</strain>
    </source>
</reference>